<protein>
    <submittedName>
        <fullName evidence="3">UxaA family hydrolase</fullName>
    </submittedName>
</protein>
<keyword evidence="3" id="KW-0378">Hydrolase</keyword>
<dbReference type="SMART" id="SM00858">
    <property type="entry name" value="SAF"/>
    <property type="match status" value="1"/>
</dbReference>
<dbReference type="RefSeq" id="WP_379892919.1">
    <property type="nucleotide sequence ID" value="NZ_CBCSCT010000023.1"/>
</dbReference>
<dbReference type="InterPro" id="IPR044144">
    <property type="entry name" value="SAF_UxaA/GarD"/>
</dbReference>
<evidence type="ECO:0000313" key="3">
    <source>
        <dbReference type="EMBL" id="MFC5985759.1"/>
    </source>
</evidence>
<name>A0ABW1IL09_9BACL</name>
<dbReference type="InterPro" id="IPR052172">
    <property type="entry name" value="UxaA_altronate/galactarate_dh"/>
</dbReference>
<evidence type="ECO:0000313" key="4">
    <source>
        <dbReference type="Proteomes" id="UP001596250"/>
    </source>
</evidence>
<reference evidence="4" key="1">
    <citation type="journal article" date="2019" name="Int. J. Syst. Evol. Microbiol.">
        <title>The Global Catalogue of Microorganisms (GCM) 10K type strain sequencing project: providing services to taxonomists for standard genome sequencing and annotation.</title>
        <authorList>
            <consortium name="The Broad Institute Genomics Platform"/>
            <consortium name="The Broad Institute Genome Sequencing Center for Infectious Disease"/>
            <person name="Wu L."/>
            <person name="Ma J."/>
        </authorList>
    </citation>
    <scope>NUCLEOTIDE SEQUENCE [LARGE SCALE GENOMIC DNA]</scope>
    <source>
        <strain evidence="4">CCM 8749</strain>
    </source>
</reference>
<dbReference type="PANTHER" id="PTHR30536:SF5">
    <property type="entry name" value="ALTRONATE DEHYDRATASE"/>
    <property type="match status" value="1"/>
</dbReference>
<evidence type="ECO:0000259" key="2">
    <source>
        <dbReference type="SMART" id="SM00858"/>
    </source>
</evidence>
<gene>
    <name evidence="3" type="ORF">ACFPXP_04865</name>
</gene>
<dbReference type="Gene3D" id="2.30.130.110">
    <property type="match status" value="1"/>
</dbReference>
<dbReference type="InterPro" id="IPR013974">
    <property type="entry name" value="SAF"/>
</dbReference>
<evidence type="ECO:0000256" key="1">
    <source>
        <dbReference type="ARBA" id="ARBA00023239"/>
    </source>
</evidence>
<dbReference type="PANTHER" id="PTHR30536">
    <property type="entry name" value="ALTRONATE/GALACTARATE DEHYDRATASE"/>
    <property type="match status" value="1"/>
</dbReference>
<dbReference type="Pfam" id="PF08666">
    <property type="entry name" value="SAF"/>
    <property type="match status" value="1"/>
</dbReference>
<keyword evidence="4" id="KW-1185">Reference proteome</keyword>
<dbReference type="GO" id="GO:0016787">
    <property type="term" value="F:hydrolase activity"/>
    <property type="evidence" value="ECO:0007669"/>
    <property type="project" value="UniProtKB-KW"/>
</dbReference>
<dbReference type="Proteomes" id="UP001596250">
    <property type="component" value="Unassembled WGS sequence"/>
</dbReference>
<dbReference type="CDD" id="cd11613">
    <property type="entry name" value="SAF_AH_GD"/>
    <property type="match status" value="1"/>
</dbReference>
<comment type="caution">
    <text evidence="3">The sequence shown here is derived from an EMBL/GenBank/DDBJ whole genome shotgun (WGS) entry which is preliminary data.</text>
</comment>
<proteinExistence type="predicted"/>
<dbReference type="EMBL" id="JBHSQV010000031">
    <property type="protein sequence ID" value="MFC5985759.1"/>
    <property type="molecule type" value="Genomic_DNA"/>
</dbReference>
<sequence>MATYDMNVDALVVSPKDNVATALKDLKAGEQASYRIGDQLQQVQLIDSIPFGHKVAIAAVAKGELVTKYGETIGRATDDIQIGQHVHIHNIEGIRGRGDQSTEAAPQKEA</sequence>
<accession>A0ABW1IL09</accession>
<organism evidence="3 4">
    <name type="scientific">Marinicrinis lubricantis</name>
    <dbReference type="NCBI Taxonomy" id="2086470"/>
    <lineage>
        <taxon>Bacteria</taxon>
        <taxon>Bacillati</taxon>
        <taxon>Bacillota</taxon>
        <taxon>Bacilli</taxon>
        <taxon>Bacillales</taxon>
        <taxon>Paenibacillaceae</taxon>
    </lineage>
</organism>
<feature type="domain" description="SAF" evidence="2">
    <location>
        <begin position="17"/>
        <end position="92"/>
    </location>
</feature>
<keyword evidence="1" id="KW-0456">Lyase</keyword>